<reference evidence="4" key="1">
    <citation type="submission" date="2022-10" db="EMBL/GenBank/DDBJ databases">
        <title>Genome assembly of Pristionchus species.</title>
        <authorList>
            <person name="Yoshida K."/>
            <person name="Sommer R.J."/>
        </authorList>
    </citation>
    <scope>NUCLEOTIDE SEQUENCE [LARGE SCALE GENOMIC DNA]</scope>
    <source>
        <strain evidence="4">RS5460</strain>
    </source>
</reference>
<evidence type="ECO:0000313" key="4">
    <source>
        <dbReference type="Proteomes" id="UP001328107"/>
    </source>
</evidence>
<dbReference type="SUPFAM" id="SSF49599">
    <property type="entry name" value="TRAF domain-like"/>
    <property type="match status" value="1"/>
</dbReference>
<gene>
    <name evidence="3" type="ORF">PMAYCL1PPCAC_25061</name>
</gene>
<comment type="caution">
    <text evidence="3">The sequence shown here is derived from an EMBL/GenBank/DDBJ whole genome shotgun (WGS) entry which is preliminary data.</text>
</comment>
<dbReference type="Pfam" id="PF00917">
    <property type="entry name" value="MATH"/>
    <property type="match status" value="1"/>
</dbReference>
<organism evidence="3 4">
    <name type="scientific">Pristionchus mayeri</name>
    <dbReference type="NCBI Taxonomy" id="1317129"/>
    <lineage>
        <taxon>Eukaryota</taxon>
        <taxon>Metazoa</taxon>
        <taxon>Ecdysozoa</taxon>
        <taxon>Nematoda</taxon>
        <taxon>Chromadorea</taxon>
        <taxon>Rhabditida</taxon>
        <taxon>Rhabditina</taxon>
        <taxon>Diplogasteromorpha</taxon>
        <taxon>Diplogasteroidea</taxon>
        <taxon>Neodiplogasteridae</taxon>
        <taxon>Pristionchus</taxon>
    </lineage>
</organism>
<dbReference type="EMBL" id="BTRK01000005">
    <property type="protein sequence ID" value="GMR54866.1"/>
    <property type="molecule type" value="Genomic_DNA"/>
</dbReference>
<dbReference type="Gene3D" id="2.60.210.10">
    <property type="entry name" value="Apoptosis, Tumor Necrosis Factor Receptor Associated Protein 2, Chain A"/>
    <property type="match status" value="1"/>
</dbReference>
<feature type="domain" description="MATH" evidence="2">
    <location>
        <begin position="38"/>
        <end position="144"/>
    </location>
</feature>
<evidence type="ECO:0000259" key="2">
    <source>
        <dbReference type="PROSITE" id="PS50144"/>
    </source>
</evidence>
<proteinExistence type="predicted"/>
<dbReference type="PROSITE" id="PS50144">
    <property type="entry name" value="MATH"/>
    <property type="match status" value="1"/>
</dbReference>
<feature type="region of interest" description="Disordered" evidence="1">
    <location>
        <begin position="1"/>
        <end position="34"/>
    </location>
</feature>
<name>A0AAN5D1X6_9BILA</name>
<dbReference type="InterPro" id="IPR002083">
    <property type="entry name" value="MATH/TRAF_dom"/>
</dbReference>
<feature type="compositionally biased region" description="Low complexity" evidence="1">
    <location>
        <begin position="17"/>
        <end position="27"/>
    </location>
</feature>
<sequence length="144" mass="16403">MSPNKRIKLAENEDASHSSSSSSSTHSTPRESEDGYCSNTIIWEVKVSEIGNSRKYSHKVDAQGVPWRIFIYKSAISGLGIFLMAMDNQSTMWTAEVDGEFIVICTDRTNDIKHRFTSLRFSHRNQVWGFDKVVAWDDLINPEK</sequence>
<evidence type="ECO:0000313" key="3">
    <source>
        <dbReference type="EMBL" id="GMR54866.1"/>
    </source>
</evidence>
<dbReference type="InterPro" id="IPR008974">
    <property type="entry name" value="TRAF-like"/>
</dbReference>
<dbReference type="CDD" id="cd00121">
    <property type="entry name" value="MATH"/>
    <property type="match status" value="1"/>
</dbReference>
<keyword evidence="4" id="KW-1185">Reference proteome</keyword>
<evidence type="ECO:0000256" key="1">
    <source>
        <dbReference type="SAM" id="MobiDB-lite"/>
    </source>
</evidence>
<dbReference type="Proteomes" id="UP001328107">
    <property type="component" value="Unassembled WGS sequence"/>
</dbReference>
<protein>
    <recommendedName>
        <fullName evidence="2">MATH domain-containing protein</fullName>
    </recommendedName>
</protein>
<accession>A0AAN5D1X6</accession>
<dbReference type="AlphaFoldDB" id="A0AAN5D1X6"/>
<feature type="non-terminal residue" evidence="3">
    <location>
        <position position="144"/>
    </location>
</feature>